<dbReference type="EC" id="7.1.1.-" evidence="3"/>
<keyword evidence="3" id="KW-0520">NAD</keyword>
<comment type="subcellular location">
    <subcellularLocation>
        <location evidence="3">Cell membrane</location>
        <topology evidence="3">Peripheral membrane protein</topology>
        <orientation evidence="3">Cytoplasmic side</orientation>
    </subcellularLocation>
</comment>
<dbReference type="InterPro" id="IPR037232">
    <property type="entry name" value="NADH_quin_OxRdtase_su_C/D-like"/>
</dbReference>
<dbReference type="Proteomes" id="UP000093501">
    <property type="component" value="Unassembled WGS sequence"/>
</dbReference>
<dbReference type="NCBIfam" id="NF005856">
    <property type="entry name" value="PRK07785.1"/>
    <property type="match status" value="1"/>
</dbReference>
<keyword evidence="3" id="KW-0472">Membrane</keyword>
<dbReference type="GO" id="GO:0048038">
    <property type="term" value="F:quinone binding"/>
    <property type="evidence" value="ECO:0007669"/>
    <property type="project" value="UniProtKB-KW"/>
</dbReference>
<protein>
    <recommendedName>
        <fullName evidence="3">NADH-quinone oxidoreductase subunit C</fullName>
        <ecNumber evidence="3">7.1.1.-</ecNumber>
    </recommendedName>
    <alternativeName>
        <fullName evidence="3">NADH dehydrogenase I subunit C</fullName>
    </alternativeName>
    <alternativeName>
        <fullName evidence="3">NDH-1 subunit C</fullName>
    </alternativeName>
</protein>
<evidence type="ECO:0000313" key="5">
    <source>
        <dbReference type="Proteomes" id="UP000093501"/>
    </source>
</evidence>
<dbReference type="RefSeq" id="WP_068752627.1">
    <property type="nucleotide sequence ID" value="NZ_JBDXXE010000051.1"/>
</dbReference>
<dbReference type="GO" id="GO:0050136">
    <property type="term" value="F:NADH dehydrogenase (quinone) (non-electrogenic) activity"/>
    <property type="evidence" value="ECO:0007669"/>
    <property type="project" value="UniProtKB-UniRule"/>
</dbReference>
<dbReference type="InterPro" id="IPR010218">
    <property type="entry name" value="NADH_DH_suC"/>
</dbReference>
<comment type="catalytic activity">
    <reaction evidence="3">
        <text>a quinone + NADH + 5 H(+)(in) = a quinol + NAD(+) + 4 H(+)(out)</text>
        <dbReference type="Rhea" id="RHEA:57888"/>
        <dbReference type="ChEBI" id="CHEBI:15378"/>
        <dbReference type="ChEBI" id="CHEBI:24646"/>
        <dbReference type="ChEBI" id="CHEBI:57540"/>
        <dbReference type="ChEBI" id="CHEBI:57945"/>
        <dbReference type="ChEBI" id="CHEBI:132124"/>
    </reaction>
</comment>
<evidence type="ECO:0000256" key="3">
    <source>
        <dbReference type="HAMAP-Rule" id="MF_01357"/>
    </source>
</evidence>
<evidence type="ECO:0000313" key="4">
    <source>
        <dbReference type="EMBL" id="OCL31391.1"/>
    </source>
</evidence>
<proteinExistence type="inferred from homology"/>
<sequence length="231" mass="26022">MSETQPEQNLPAEAAAPESQPVFARRAGMWSSGAGDTSGYGGLRRDLAMPGRSEGPFGEPHDSVLGRALEVIPALRDARVLFDRDELTIYVPREQLTDVARQFRDDAFLRFEVCVSVSGVHYPQETGSELHVVYHLLSYTHNRRVRLEVTCPEEDPHVPSVVATYPMVDYHERETWDMFGVIFDGHPSLTRILMPDDWKGHPQRKDYPLGGVDVEYKGAKVPAPDNRRSYS</sequence>
<dbReference type="GO" id="GO:0005886">
    <property type="term" value="C:plasma membrane"/>
    <property type="evidence" value="ECO:0007669"/>
    <property type="project" value="UniProtKB-SubCell"/>
</dbReference>
<evidence type="ECO:0000256" key="1">
    <source>
        <dbReference type="ARBA" id="ARBA00007569"/>
    </source>
</evidence>
<comment type="function">
    <text evidence="3">NDH-1 shuttles electrons from NADH, via FMN and iron-sulfur (Fe-S) centers, to quinones in the respiratory chain. The immediate electron acceptor for the enzyme in this species is believed to be a menaquinone. Couples the redox reaction to proton translocation (for every two electrons transferred, four hydrogen ions are translocated across the cytoplasmic membrane), and thus conserves the redox energy in a proton gradient.</text>
</comment>
<name>A0A1C0AHD5_9ACTN</name>
<dbReference type="NCBIfam" id="TIGR01961">
    <property type="entry name" value="NuoC_fam"/>
    <property type="match status" value="1"/>
</dbReference>
<keyword evidence="3" id="KW-1278">Translocase</keyword>
<accession>A0A1C0AHD5</accession>
<dbReference type="Pfam" id="PF00329">
    <property type="entry name" value="Complex1_30kDa"/>
    <property type="match status" value="1"/>
</dbReference>
<dbReference type="PANTHER" id="PTHR10884:SF14">
    <property type="entry name" value="NADH DEHYDROGENASE [UBIQUINONE] IRON-SULFUR PROTEIN 3, MITOCHONDRIAL"/>
    <property type="match status" value="1"/>
</dbReference>
<keyword evidence="3" id="KW-1003">Cell membrane</keyword>
<dbReference type="PANTHER" id="PTHR10884">
    <property type="entry name" value="NADH DEHYDROGENASE UBIQUINONE IRON-SULFUR PROTEIN 3"/>
    <property type="match status" value="1"/>
</dbReference>
<dbReference type="HAMAP" id="MF_01357">
    <property type="entry name" value="NDH1_NuoC"/>
    <property type="match status" value="1"/>
</dbReference>
<keyword evidence="3" id="KW-0874">Quinone</keyword>
<dbReference type="EMBL" id="MBQD01000026">
    <property type="protein sequence ID" value="OCL31391.1"/>
    <property type="molecule type" value="Genomic_DNA"/>
</dbReference>
<comment type="subunit">
    <text evidence="3">NDH-1 is composed of 14 different subunits. Subunits NuoB, C, D, E, F, and G constitute the peripheral sector of the complex.</text>
</comment>
<dbReference type="GO" id="GO:0008137">
    <property type="term" value="F:NADH dehydrogenase (ubiquinone) activity"/>
    <property type="evidence" value="ECO:0007669"/>
    <property type="project" value="InterPro"/>
</dbReference>
<dbReference type="SUPFAM" id="SSF143243">
    <property type="entry name" value="Nqo5-like"/>
    <property type="match status" value="1"/>
</dbReference>
<dbReference type="AlphaFoldDB" id="A0A1C0AHD5"/>
<keyword evidence="2 3" id="KW-0813">Transport</keyword>
<keyword evidence="5" id="KW-1185">Reference proteome</keyword>
<dbReference type="Gene3D" id="3.30.460.80">
    <property type="entry name" value="NADH:ubiquinone oxidoreductase, 30kDa subunit"/>
    <property type="match status" value="1"/>
</dbReference>
<evidence type="ECO:0000256" key="2">
    <source>
        <dbReference type="ARBA" id="ARBA00022448"/>
    </source>
</evidence>
<comment type="caution">
    <text evidence="4">The sequence shown here is derived from an EMBL/GenBank/DDBJ whole genome shotgun (WGS) entry which is preliminary data.</text>
</comment>
<organism evidence="4 5">
    <name type="scientific">Tessaracoccus lapidicaptus</name>
    <dbReference type="NCBI Taxonomy" id="1427523"/>
    <lineage>
        <taxon>Bacteria</taxon>
        <taxon>Bacillati</taxon>
        <taxon>Actinomycetota</taxon>
        <taxon>Actinomycetes</taxon>
        <taxon>Propionibacteriales</taxon>
        <taxon>Propionibacteriaceae</taxon>
        <taxon>Tessaracoccus</taxon>
    </lineage>
</organism>
<dbReference type="InterPro" id="IPR001268">
    <property type="entry name" value="NADH_UbQ_OxRdtase_30kDa_su"/>
</dbReference>
<reference evidence="5" key="1">
    <citation type="submission" date="2016-07" db="EMBL/GenBank/DDBJ databases">
        <authorList>
            <person name="Florea S."/>
            <person name="Webb J.S."/>
            <person name="Jaromczyk J."/>
            <person name="Schardl C.L."/>
        </authorList>
    </citation>
    <scope>NUCLEOTIDE SEQUENCE [LARGE SCALE GENOMIC DNA]</scope>
    <source>
        <strain evidence="5">IPBSL-7</strain>
    </source>
</reference>
<comment type="similarity">
    <text evidence="1 3">Belongs to the complex I 30 kDa subunit family.</text>
</comment>
<gene>
    <name evidence="3" type="primary">nuoC</name>
    <name evidence="4" type="ORF">BCR15_09495</name>
</gene>